<sequence>MPTTSRHVLAGNDISWPQCPAAAGGYGLPLPPESAGFAVIGLSNGLPFTANPCLAWQLTRATNTNLLAHAYAMAAFPTAAQLRSHGADGPWSPATRDGRLSNAGFAEAADAVAGMARAGFLPGVVWIDVEPHRPQPWPATTAARQRENRLVLGGLMRGLHDAGLAYGLYSFASAWAGITGSWKLPGVPVWATAGQDTPARARAMCTKPSFSGGHVYLAQWYDDVRDYDVTCGTYAFTPLPLAAPPEADFP</sequence>
<dbReference type="SUPFAM" id="SSF51445">
    <property type="entry name" value="(Trans)glycosidases"/>
    <property type="match status" value="1"/>
</dbReference>
<dbReference type="AlphaFoldDB" id="A0A7Y7LXA2"/>
<keyword evidence="2" id="KW-1185">Reference proteome</keyword>
<evidence type="ECO:0000313" key="1">
    <source>
        <dbReference type="EMBL" id="NVM94135.1"/>
    </source>
</evidence>
<proteinExistence type="predicted"/>
<protein>
    <submittedName>
        <fullName evidence="1">Uncharacterized protein</fullName>
    </submittedName>
</protein>
<accession>A0A7Y7LXA2</accession>
<dbReference type="InterPro" id="IPR017853">
    <property type="entry name" value="GH"/>
</dbReference>
<dbReference type="EMBL" id="JAAMFM010000004">
    <property type="protein sequence ID" value="NVM94135.1"/>
    <property type="molecule type" value="Genomic_DNA"/>
</dbReference>
<gene>
    <name evidence="1" type="ORF">G6034_04265</name>
</gene>
<dbReference type="RefSeq" id="WP_176633875.1">
    <property type="nucleotide sequence ID" value="NZ_JAAMFM010000004.1"/>
</dbReference>
<name>A0A7Y7LXA2_9MICC</name>
<dbReference type="Proteomes" id="UP000543556">
    <property type="component" value="Unassembled WGS sequence"/>
</dbReference>
<organism evidence="1 2">
    <name type="scientific">Arthrobacter wenxiniae</name>
    <dbReference type="NCBI Taxonomy" id="2713570"/>
    <lineage>
        <taxon>Bacteria</taxon>
        <taxon>Bacillati</taxon>
        <taxon>Actinomycetota</taxon>
        <taxon>Actinomycetes</taxon>
        <taxon>Micrococcales</taxon>
        <taxon>Micrococcaceae</taxon>
        <taxon>Arthrobacter</taxon>
    </lineage>
</organism>
<evidence type="ECO:0000313" key="2">
    <source>
        <dbReference type="Proteomes" id="UP000543556"/>
    </source>
</evidence>
<comment type="caution">
    <text evidence="1">The sequence shown here is derived from an EMBL/GenBank/DDBJ whole genome shotgun (WGS) entry which is preliminary data.</text>
</comment>
<reference evidence="1 2" key="1">
    <citation type="submission" date="2020-02" db="EMBL/GenBank/DDBJ databases">
        <title>Genome sequence of strain AETb3-4.</title>
        <authorList>
            <person name="Gao J."/>
            <person name="Zhang X."/>
        </authorList>
    </citation>
    <scope>NUCLEOTIDE SEQUENCE [LARGE SCALE GENOMIC DNA]</scope>
    <source>
        <strain evidence="1 2">AETb3-4</strain>
    </source>
</reference>